<protein>
    <submittedName>
        <fullName evidence="2">Uncharacterized protein</fullName>
    </submittedName>
</protein>
<evidence type="ECO:0000256" key="1">
    <source>
        <dbReference type="SAM" id="MobiDB-lite"/>
    </source>
</evidence>
<feature type="region of interest" description="Disordered" evidence="1">
    <location>
        <begin position="82"/>
        <end position="103"/>
    </location>
</feature>
<accession>A0AAN9UKW8</accession>
<gene>
    <name evidence="2" type="ORF">SLS62_007879</name>
</gene>
<dbReference type="EMBL" id="JAKJXP020000068">
    <property type="protein sequence ID" value="KAK7750249.1"/>
    <property type="molecule type" value="Genomic_DNA"/>
</dbReference>
<evidence type="ECO:0000313" key="3">
    <source>
        <dbReference type="Proteomes" id="UP001320420"/>
    </source>
</evidence>
<dbReference type="AlphaFoldDB" id="A0AAN9UKW8"/>
<name>A0AAN9UKW8_9PEZI</name>
<sequence length="306" mass="34066">MSTQYRKAVRSRLCQHCDHLDQAIREISTLAECEHPAWGEPGAEAAHEAALQIVRGQKACPKEALTPQVLNEIRRNARVSAGLPWTNAPNNHRSGDPIERPRSLQPSSLELAKQENIATYHEPSPEDVALPDDEDEGCLLLQESPATASITTSNSSTTTTSCFPCKTITTRSLAALMRRYDRCAITPAALEQLQALRDIALKQIAQIDAAQRTFRAKLRERNARRWRRSYWRPEHERGGVGGKREALALARGMGSPLSFYTAVEDADDPWGQRDARCERERGRGLGNPRLWVPTECGAPRGGEAEW</sequence>
<keyword evidence="3" id="KW-1185">Reference proteome</keyword>
<organism evidence="2 3">
    <name type="scientific">Diatrype stigma</name>
    <dbReference type="NCBI Taxonomy" id="117547"/>
    <lineage>
        <taxon>Eukaryota</taxon>
        <taxon>Fungi</taxon>
        <taxon>Dikarya</taxon>
        <taxon>Ascomycota</taxon>
        <taxon>Pezizomycotina</taxon>
        <taxon>Sordariomycetes</taxon>
        <taxon>Xylariomycetidae</taxon>
        <taxon>Xylariales</taxon>
        <taxon>Diatrypaceae</taxon>
        <taxon>Diatrype</taxon>
    </lineage>
</organism>
<dbReference type="Proteomes" id="UP001320420">
    <property type="component" value="Unassembled WGS sequence"/>
</dbReference>
<proteinExistence type="predicted"/>
<reference evidence="2 3" key="1">
    <citation type="submission" date="2024-02" db="EMBL/GenBank/DDBJ databases">
        <title>De novo assembly and annotation of 12 fungi associated with fruit tree decline syndrome in Ontario, Canada.</title>
        <authorList>
            <person name="Sulman M."/>
            <person name="Ellouze W."/>
            <person name="Ilyukhin E."/>
        </authorList>
    </citation>
    <scope>NUCLEOTIDE SEQUENCE [LARGE SCALE GENOMIC DNA]</scope>
    <source>
        <strain evidence="2 3">M11/M66-122</strain>
    </source>
</reference>
<feature type="compositionally biased region" description="Basic and acidic residues" evidence="1">
    <location>
        <begin position="93"/>
        <end position="102"/>
    </location>
</feature>
<evidence type="ECO:0000313" key="2">
    <source>
        <dbReference type="EMBL" id="KAK7750249.1"/>
    </source>
</evidence>
<comment type="caution">
    <text evidence="2">The sequence shown here is derived from an EMBL/GenBank/DDBJ whole genome shotgun (WGS) entry which is preliminary data.</text>
</comment>